<feature type="binding site" evidence="19">
    <location>
        <position position="72"/>
    </location>
    <ligand>
        <name>Ca(2+)</name>
        <dbReference type="ChEBI" id="CHEBI:29108"/>
        <label>1</label>
    </ligand>
</feature>
<comment type="function">
    <text evidence="2">Removal of H(2)O(2), oxidation of toxic reductants, biosynthesis and degradation of lignin, suberization, auxin catabolism, response to environmental stresses such as wounding, pathogen attack and oxidative stress. These functions might be dependent on each isozyme/isoform in each plant tissue.</text>
</comment>
<evidence type="ECO:0000256" key="4">
    <source>
        <dbReference type="ARBA" id="ARBA00006873"/>
    </source>
</evidence>
<dbReference type="PROSITE" id="PS00436">
    <property type="entry name" value="PEROXIDASE_2"/>
    <property type="match status" value="1"/>
</dbReference>
<evidence type="ECO:0000256" key="6">
    <source>
        <dbReference type="ARBA" id="ARBA00022525"/>
    </source>
</evidence>
<evidence type="ECO:0000256" key="17">
    <source>
        <dbReference type="PIRSR" id="PIRSR600823-1"/>
    </source>
</evidence>
<dbReference type="FunFam" id="1.10.420.10:FF:000010">
    <property type="entry name" value="Peroxidase"/>
    <property type="match status" value="2"/>
</dbReference>
<evidence type="ECO:0000256" key="13">
    <source>
        <dbReference type="ARBA" id="ARBA00023004"/>
    </source>
</evidence>
<evidence type="ECO:0000256" key="22">
    <source>
        <dbReference type="SAM" id="Phobius"/>
    </source>
</evidence>
<dbReference type="PROSITE" id="PS50873">
    <property type="entry name" value="PEROXIDASE_4"/>
    <property type="match status" value="2"/>
</dbReference>
<dbReference type="OrthoDB" id="2113341at2759"/>
<keyword evidence="11 19" id="KW-0106">Calcium</keyword>
<dbReference type="PRINTS" id="PR00461">
    <property type="entry name" value="PLPEROXIDASE"/>
</dbReference>
<comment type="subcellular location">
    <subcellularLocation>
        <location evidence="3">Secreted</location>
    </subcellularLocation>
</comment>
<reference evidence="24 25" key="1">
    <citation type="journal article" date="2018" name="Mol. Plant">
        <title>The genome of Artemisia annua provides insight into the evolution of Asteraceae family and artemisinin biosynthesis.</title>
        <authorList>
            <person name="Shen Q."/>
            <person name="Zhang L."/>
            <person name="Liao Z."/>
            <person name="Wang S."/>
            <person name="Yan T."/>
            <person name="Shi P."/>
            <person name="Liu M."/>
            <person name="Fu X."/>
            <person name="Pan Q."/>
            <person name="Wang Y."/>
            <person name="Lv Z."/>
            <person name="Lu X."/>
            <person name="Zhang F."/>
            <person name="Jiang W."/>
            <person name="Ma Y."/>
            <person name="Chen M."/>
            <person name="Hao X."/>
            <person name="Li L."/>
            <person name="Tang Y."/>
            <person name="Lv G."/>
            <person name="Zhou Y."/>
            <person name="Sun X."/>
            <person name="Brodelius P.E."/>
            <person name="Rose J.K.C."/>
            <person name="Tang K."/>
        </authorList>
    </citation>
    <scope>NUCLEOTIDE SEQUENCE [LARGE SCALE GENOMIC DNA]</scope>
    <source>
        <strain evidence="25">cv. Huhao1</strain>
        <tissue evidence="24">Leaf</tissue>
    </source>
</reference>
<evidence type="ECO:0000256" key="19">
    <source>
        <dbReference type="PIRSR" id="PIRSR600823-3"/>
    </source>
</evidence>
<evidence type="ECO:0000256" key="15">
    <source>
        <dbReference type="ARBA" id="ARBA00023180"/>
    </source>
</evidence>
<keyword evidence="8" id="KW-0349">Heme</keyword>
<evidence type="ECO:0000256" key="12">
    <source>
        <dbReference type="ARBA" id="ARBA00023002"/>
    </source>
</evidence>
<keyword evidence="25" id="KW-1185">Reference proteome</keyword>
<keyword evidence="13 19" id="KW-0408">Iron</keyword>
<dbReference type="FunFam" id="1.10.520.10:FF:000006">
    <property type="entry name" value="Peroxidase"/>
    <property type="match status" value="1"/>
</dbReference>
<keyword evidence="6" id="KW-0964">Secreted</keyword>
<name>A0A2U1KLG8_ARTAN</name>
<evidence type="ECO:0000256" key="16">
    <source>
        <dbReference type="ARBA" id="ARBA00023324"/>
    </source>
</evidence>
<evidence type="ECO:0000256" key="9">
    <source>
        <dbReference type="ARBA" id="ARBA00022723"/>
    </source>
</evidence>
<sequence length="512" mass="56553">MEIYSHIRTPILYVVLLAAMSTLALSCTQVGFYKTTCPPAEGIVKSVVQSAIRSNLTIAPGLLRMFFHDCFVNGCDASILIDGLSAEKIVVQNLALRGFEVIQAAKSKLETVCPGVVSCADILALAARDSVVQSGGMNWEVPTGRRDGLVSRDTDAKKLPGSTDNVTSQIKKFADKGLSIQDLVTLVGGHTIGTAACGRFDYRLYNYNNTNKPDPDIDQEFLAKLKTHCPCKSNNTNRVPLDTNSETNFDNSYYGNVRNGQGVLESDSKLWSDGRTHKFVQQFLGSSNRLKFKKQFGRAMVKLSNVEVKTGNQGEIRRSGGMTWEVPTGRRDGLVSRDTDAKKLPGSTDNVTSQIKKFADKGLSIQDLVTLVGGHTIGTAACGRFDYRLYNYNNTNKPDPDIDQEFLAKLKTHCPCKSNNTNRVPLDTNSETNFDNSYYGNVRNGRGVLESDSKLWSDGRTHKFVQQFLGSSNRLKFKKQFGRAMVKLSNVEVKTGNQGEIRRGYNISKQKF</sequence>
<gene>
    <name evidence="24" type="ORF">CTI12_AA588520</name>
</gene>
<dbReference type="EC" id="1.11.1.7" evidence="5"/>
<keyword evidence="9 19" id="KW-0479">Metal-binding</keyword>
<dbReference type="InterPro" id="IPR019793">
    <property type="entry name" value="Peroxidases_heam-ligand_BS"/>
</dbReference>
<feature type="binding site" evidence="19">
    <location>
        <position position="87"/>
    </location>
    <ligand>
        <name>Ca(2+)</name>
        <dbReference type="ChEBI" id="CHEBI:29108"/>
        <label>1</label>
    </ligand>
</feature>
<organism evidence="24 25">
    <name type="scientific">Artemisia annua</name>
    <name type="common">Sweet wormwood</name>
    <dbReference type="NCBI Taxonomy" id="35608"/>
    <lineage>
        <taxon>Eukaryota</taxon>
        <taxon>Viridiplantae</taxon>
        <taxon>Streptophyta</taxon>
        <taxon>Embryophyta</taxon>
        <taxon>Tracheophyta</taxon>
        <taxon>Spermatophyta</taxon>
        <taxon>Magnoliopsida</taxon>
        <taxon>eudicotyledons</taxon>
        <taxon>Gunneridae</taxon>
        <taxon>Pentapetalae</taxon>
        <taxon>asterids</taxon>
        <taxon>campanulids</taxon>
        <taxon>Asterales</taxon>
        <taxon>Asteraceae</taxon>
        <taxon>Asteroideae</taxon>
        <taxon>Anthemideae</taxon>
        <taxon>Artemisiinae</taxon>
        <taxon>Artemisia</taxon>
    </lineage>
</organism>
<feature type="transmembrane region" description="Helical" evidence="22">
    <location>
        <begin position="12"/>
        <end position="33"/>
    </location>
</feature>
<dbReference type="AlphaFoldDB" id="A0A2U1KLG8"/>
<dbReference type="InterPro" id="IPR010255">
    <property type="entry name" value="Haem_peroxidase_sf"/>
</dbReference>
<feature type="disulfide bond" evidence="21">
    <location>
        <begin position="70"/>
        <end position="75"/>
    </location>
</feature>
<dbReference type="GO" id="GO:0042744">
    <property type="term" value="P:hydrogen peroxide catabolic process"/>
    <property type="evidence" value="ECO:0007669"/>
    <property type="project" value="UniProtKB-KW"/>
</dbReference>
<evidence type="ECO:0000256" key="2">
    <source>
        <dbReference type="ARBA" id="ARBA00002322"/>
    </source>
</evidence>
<dbReference type="PRINTS" id="PR00458">
    <property type="entry name" value="PEROXIDASE"/>
</dbReference>
<dbReference type="GO" id="GO:0006979">
    <property type="term" value="P:response to oxidative stress"/>
    <property type="evidence" value="ECO:0007669"/>
    <property type="project" value="InterPro"/>
</dbReference>
<feature type="binding site" evidence="19">
    <location>
        <position position="69"/>
    </location>
    <ligand>
        <name>Ca(2+)</name>
        <dbReference type="ChEBI" id="CHEBI:29108"/>
        <label>1</label>
    </ligand>
</feature>
<feature type="active site" description="Proton acceptor" evidence="17">
    <location>
        <position position="68"/>
    </location>
</feature>
<dbReference type="InterPro" id="IPR019794">
    <property type="entry name" value="Peroxidases_AS"/>
</dbReference>
<keyword evidence="12" id="KW-0560">Oxidoreductase</keyword>
<evidence type="ECO:0000256" key="1">
    <source>
        <dbReference type="ARBA" id="ARBA00000189"/>
    </source>
</evidence>
<comment type="similarity">
    <text evidence="4">Belongs to the peroxidase family. Ascorbate peroxidase subfamily.</text>
</comment>
<evidence type="ECO:0000256" key="5">
    <source>
        <dbReference type="ARBA" id="ARBA00012313"/>
    </source>
</evidence>
<dbReference type="PANTHER" id="PTHR31517">
    <property type="match status" value="1"/>
</dbReference>
<keyword evidence="16" id="KW-0376">Hydrogen peroxide</keyword>
<feature type="disulfide bond" evidence="21">
    <location>
        <begin position="37"/>
        <end position="113"/>
    </location>
</feature>
<feature type="domain" description="Plant heme peroxidase family profile" evidence="23">
    <location>
        <begin position="27"/>
        <end position="319"/>
    </location>
</feature>
<dbReference type="InterPro" id="IPR000823">
    <property type="entry name" value="Peroxidase_pln"/>
</dbReference>
<dbReference type="PANTHER" id="PTHR31517:SF59">
    <property type="entry name" value="PEROXIDASE"/>
    <property type="match status" value="1"/>
</dbReference>
<comment type="cofactor">
    <cofactor evidence="19">
        <name>Ca(2+)</name>
        <dbReference type="ChEBI" id="CHEBI:29108"/>
    </cofactor>
    <text evidence="19">Binds 2 calcium ions per subunit.</text>
</comment>
<feature type="site" description="Transition state stabilizer" evidence="20">
    <location>
        <position position="64"/>
    </location>
</feature>
<keyword evidence="7 24" id="KW-0575">Peroxidase</keyword>
<keyword evidence="15" id="KW-0325">Glycoprotein</keyword>
<dbReference type="SUPFAM" id="SSF48113">
    <property type="entry name" value="Heme-dependent peroxidases"/>
    <property type="match status" value="2"/>
</dbReference>
<evidence type="ECO:0000256" key="11">
    <source>
        <dbReference type="ARBA" id="ARBA00022837"/>
    </source>
</evidence>
<dbReference type="PROSITE" id="PS00435">
    <property type="entry name" value="PEROXIDASE_1"/>
    <property type="match status" value="2"/>
</dbReference>
<feature type="binding site" description="axial binding residue" evidence="19">
    <location>
        <position position="190"/>
    </location>
    <ligand>
        <name>heme b</name>
        <dbReference type="ChEBI" id="CHEBI:60344"/>
    </ligand>
    <ligandPart>
        <name>Fe</name>
        <dbReference type="ChEBI" id="CHEBI:18248"/>
    </ligandPart>
</feature>
<accession>A0A2U1KLG8</accession>
<comment type="caution">
    <text evidence="24">The sequence shown here is derived from an EMBL/GenBank/DDBJ whole genome shotgun (WGS) entry which is preliminary data.</text>
</comment>
<dbReference type="STRING" id="35608.A0A2U1KLG8"/>
<feature type="binding site" evidence="19">
    <location>
        <position position="78"/>
    </location>
    <ligand>
        <name>Ca(2+)</name>
        <dbReference type="ChEBI" id="CHEBI:29108"/>
        <label>1</label>
    </ligand>
</feature>
<evidence type="ECO:0000256" key="20">
    <source>
        <dbReference type="PIRSR" id="PIRSR600823-4"/>
    </source>
</evidence>
<evidence type="ECO:0000256" key="7">
    <source>
        <dbReference type="ARBA" id="ARBA00022559"/>
    </source>
</evidence>
<feature type="domain" description="Plant heme peroxidase family profile" evidence="23">
    <location>
        <begin position="320"/>
        <end position="509"/>
    </location>
</feature>
<dbReference type="GO" id="GO:0140825">
    <property type="term" value="F:lactoperoxidase activity"/>
    <property type="evidence" value="ECO:0007669"/>
    <property type="project" value="UniProtKB-EC"/>
</dbReference>
<feature type="binding site" evidence="19">
    <location>
        <position position="242"/>
    </location>
    <ligand>
        <name>Ca(2+)</name>
        <dbReference type="ChEBI" id="CHEBI:29108"/>
        <label>2</label>
    </ligand>
</feature>
<evidence type="ECO:0000313" key="24">
    <source>
        <dbReference type="EMBL" id="PWA37630.1"/>
    </source>
</evidence>
<dbReference type="Pfam" id="PF00141">
    <property type="entry name" value="peroxidase"/>
    <property type="match status" value="2"/>
</dbReference>
<comment type="catalytic activity">
    <reaction evidence="1">
        <text>2 a phenolic donor + H2O2 = 2 a phenolic radical donor + 2 H2O</text>
        <dbReference type="Rhea" id="RHEA:56136"/>
        <dbReference type="ChEBI" id="CHEBI:15377"/>
        <dbReference type="ChEBI" id="CHEBI:16240"/>
        <dbReference type="ChEBI" id="CHEBI:139520"/>
        <dbReference type="ChEBI" id="CHEBI:139521"/>
        <dbReference type="EC" id="1.11.1.7"/>
    </reaction>
</comment>
<feature type="binding site" evidence="19">
    <location>
        <position position="191"/>
    </location>
    <ligand>
        <name>Ca(2+)</name>
        <dbReference type="ChEBI" id="CHEBI:29108"/>
        <label>2</label>
    </ligand>
</feature>
<dbReference type="Gene3D" id="1.10.420.10">
    <property type="entry name" value="Peroxidase, domain 2"/>
    <property type="match status" value="2"/>
</dbReference>
<dbReference type="GO" id="GO:0046872">
    <property type="term" value="F:metal ion binding"/>
    <property type="evidence" value="ECO:0007669"/>
    <property type="project" value="UniProtKB-KW"/>
</dbReference>
<evidence type="ECO:0000256" key="3">
    <source>
        <dbReference type="ARBA" id="ARBA00004613"/>
    </source>
</evidence>
<feature type="binding site" evidence="19">
    <location>
        <position position="250"/>
    </location>
    <ligand>
        <name>Ca(2+)</name>
        <dbReference type="ChEBI" id="CHEBI:29108"/>
        <label>2</label>
    </ligand>
</feature>
<evidence type="ECO:0000313" key="25">
    <source>
        <dbReference type="Proteomes" id="UP000245207"/>
    </source>
</evidence>
<dbReference type="CDD" id="cd00693">
    <property type="entry name" value="secretory_peroxidase"/>
    <property type="match status" value="1"/>
</dbReference>
<proteinExistence type="inferred from homology"/>
<dbReference type="Gene3D" id="1.10.520.10">
    <property type="match status" value="1"/>
</dbReference>
<feature type="binding site" evidence="18">
    <location>
        <position position="160"/>
    </location>
    <ligand>
        <name>substrate</name>
    </ligand>
</feature>
<feature type="disulfide bond" evidence="21">
    <location>
        <begin position="197"/>
        <end position="229"/>
    </location>
</feature>
<dbReference type="InterPro" id="IPR002016">
    <property type="entry name" value="Haem_peroxidase"/>
</dbReference>
<keyword evidence="14 21" id="KW-1015">Disulfide bond</keyword>
<evidence type="ECO:0000259" key="23">
    <source>
        <dbReference type="PROSITE" id="PS50873"/>
    </source>
</evidence>
<dbReference type="GO" id="GO:0005576">
    <property type="term" value="C:extracellular region"/>
    <property type="evidence" value="ECO:0007669"/>
    <property type="project" value="UniProtKB-SubCell"/>
</dbReference>
<dbReference type="GO" id="GO:0020037">
    <property type="term" value="F:heme binding"/>
    <property type="evidence" value="ECO:0007669"/>
    <property type="project" value="InterPro"/>
</dbReference>
<evidence type="ECO:0000256" key="18">
    <source>
        <dbReference type="PIRSR" id="PIRSR600823-2"/>
    </source>
</evidence>
<feature type="binding site" evidence="19">
    <location>
        <position position="74"/>
    </location>
    <ligand>
        <name>Ca(2+)</name>
        <dbReference type="ChEBI" id="CHEBI:29108"/>
        <label>1</label>
    </ligand>
</feature>
<keyword evidence="22" id="KW-0812">Transmembrane</keyword>
<evidence type="ECO:0000256" key="10">
    <source>
        <dbReference type="ARBA" id="ARBA00022729"/>
    </source>
</evidence>
<feature type="binding site" evidence="19">
    <location>
        <position position="76"/>
    </location>
    <ligand>
        <name>Ca(2+)</name>
        <dbReference type="ChEBI" id="CHEBI:29108"/>
        <label>1</label>
    </ligand>
</feature>
<keyword evidence="22" id="KW-1133">Transmembrane helix</keyword>
<protein>
    <recommendedName>
        <fullName evidence="5">peroxidase</fullName>
        <ecNumber evidence="5">1.11.1.7</ecNumber>
    </recommendedName>
</protein>
<keyword evidence="10" id="KW-0732">Signal</keyword>
<evidence type="ECO:0000256" key="14">
    <source>
        <dbReference type="ARBA" id="ARBA00023157"/>
    </source>
</evidence>
<keyword evidence="22" id="KW-0472">Membrane</keyword>
<dbReference type="InterPro" id="IPR033905">
    <property type="entry name" value="Secretory_peroxidase"/>
</dbReference>
<evidence type="ECO:0000256" key="8">
    <source>
        <dbReference type="ARBA" id="ARBA00022617"/>
    </source>
</evidence>
<dbReference type="EMBL" id="PKPP01016514">
    <property type="protein sequence ID" value="PWA37630.1"/>
    <property type="molecule type" value="Genomic_DNA"/>
</dbReference>
<dbReference type="Proteomes" id="UP000245207">
    <property type="component" value="Unassembled WGS sequence"/>
</dbReference>
<comment type="cofactor">
    <cofactor evidence="19">
        <name>heme b</name>
        <dbReference type="ChEBI" id="CHEBI:60344"/>
    </cofactor>
    <text evidence="19">Binds 1 heme b (iron(II)-protoporphyrin IX) group per subunit.</text>
</comment>
<evidence type="ECO:0000256" key="21">
    <source>
        <dbReference type="PIRSR" id="PIRSR600823-5"/>
    </source>
</evidence>